<accession>A0A193FRN0</accession>
<protein>
    <recommendedName>
        <fullName evidence="2">AsmA domain-containing protein</fullName>
    </recommendedName>
</protein>
<dbReference type="InterPro" id="IPR007844">
    <property type="entry name" value="AsmA"/>
</dbReference>
<feature type="compositionally biased region" description="Basic and acidic residues" evidence="1">
    <location>
        <begin position="842"/>
        <end position="857"/>
    </location>
</feature>
<dbReference type="EMBL" id="CP016171">
    <property type="protein sequence ID" value="ANN70402.1"/>
    <property type="molecule type" value="Genomic_DNA"/>
</dbReference>
<dbReference type="GO" id="GO:0005886">
    <property type="term" value="C:plasma membrane"/>
    <property type="evidence" value="ECO:0007669"/>
    <property type="project" value="TreeGrafter"/>
</dbReference>
<dbReference type="InterPro" id="IPR052894">
    <property type="entry name" value="AsmA-related"/>
</dbReference>
<reference evidence="3 4" key="1">
    <citation type="submission" date="2016-06" db="EMBL/GenBank/DDBJ databases">
        <title>Complete genome sequences of Bordetella bronchialis and Bordetella flabilis.</title>
        <authorList>
            <person name="LiPuma J.J."/>
            <person name="Spilker T."/>
        </authorList>
    </citation>
    <scope>NUCLEOTIDE SEQUENCE [LARGE SCALE GENOMIC DNA]</scope>
    <source>
        <strain evidence="3 4">AU17976</strain>
    </source>
</reference>
<name>A0A193FRN0_9BORD</name>
<feature type="region of interest" description="Disordered" evidence="1">
    <location>
        <begin position="838"/>
        <end position="857"/>
    </location>
</feature>
<feature type="compositionally biased region" description="Low complexity" evidence="1">
    <location>
        <begin position="134"/>
        <end position="147"/>
    </location>
</feature>
<evidence type="ECO:0000256" key="1">
    <source>
        <dbReference type="SAM" id="MobiDB-lite"/>
    </source>
</evidence>
<evidence type="ECO:0000313" key="4">
    <source>
        <dbReference type="Proteomes" id="UP000092213"/>
    </source>
</evidence>
<evidence type="ECO:0000259" key="2">
    <source>
        <dbReference type="Pfam" id="PF05170"/>
    </source>
</evidence>
<dbReference type="PANTHER" id="PTHR30441:SF4">
    <property type="entry name" value="PROTEIN ASMA"/>
    <property type="match status" value="1"/>
</dbReference>
<gene>
    <name evidence="3" type="ORF">BAU08_02800</name>
</gene>
<feature type="compositionally biased region" description="Low complexity" evidence="1">
    <location>
        <begin position="494"/>
        <end position="554"/>
    </location>
</feature>
<dbReference type="STRING" id="463025.BAU08_02800"/>
<feature type="domain" description="AsmA" evidence="2">
    <location>
        <begin position="1"/>
        <end position="755"/>
    </location>
</feature>
<feature type="region of interest" description="Disordered" evidence="1">
    <location>
        <begin position="494"/>
        <end position="577"/>
    </location>
</feature>
<dbReference type="Pfam" id="PF05170">
    <property type="entry name" value="AsmA"/>
    <property type="match status" value="1"/>
</dbReference>
<dbReference type="AlphaFoldDB" id="A0A193FRN0"/>
<dbReference type="RefSeq" id="WP_066668015.1">
    <property type="nucleotide sequence ID" value="NZ_CP016171.1"/>
</dbReference>
<sequence>MKTWLKRISIGVAVVLALAVAGLAVFLLTFDPNAYKDRLQAWVQERYHRTLTIDGDIEATLFPRLGLTLQGVSLSEPDSKETFAAMETARMSVAIWPLLSRNVVVDHASFSGVKARVVRDKQGRLNFQDLLGGEPASAEPSTPAEPQEPGRPASAPRIDIAGLDIKDGEIQLQDDATGRALAISQLNASTGRVRIDEPFDASVSAHIEGSTPRFNTDIAGKAVVRMNPQARRYEARKLDLKASGDLPGAHARNLTARGDLAYDGQSGAVDASALELVFQGDVDDVEGGTAAVDASLAAETLRADPRSGAIQAAKLALRAKGTLPRGPFEFAADAPALDVSANAASGEPVTARLRVAGGNAVDARLSLSGIGGNSGNLAIAQAKVAAEIKQGDRGWNVSAATPMTLDLRKPAGALSAMTGEVAISAPGLPGGILRIPYTGSLQADRSARTAGLVLDAQLEGGKLAVTADATQLGAKPALRFAISADTLDIDKLLPPGSAPARGPAAASGGDNAAAGPAGTATGPAQAAPAGGAPAGAAASPAPSNGTAGTAGAPGAAPPAARPVQGGAGQPGDIDLSALVGPTAQGTIKAGRLVARGVTMQNLSATLKLAQGKLDVAPLAATLYNGKLAGTLSLDAAHDNAVATRFTLDGVAMGPLLADLTKRSSVTGVGSVAANLTTRGRQALALRDNLAGTVQLRVRDGAIKGFDVARALRDLKQAILGGKGGPEDVPADTARETTFTRMDADLALAAGVATIKRLDVVSPVLRVSEGSPAVIDLPKGTLDVVANVKLADPPPGDLRELRGLAVPVRVAGPYDALRYRVEWRAVAGDAVTRALERALGGKGGDKQNDESRQERLRDLGRMLKGITGK</sequence>
<evidence type="ECO:0000313" key="3">
    <source>
        <dbReference type="EMBL" id="ANN70402.1"/>
    </source>
</evidence>
<dbReference type="PANTHER" id="PTHR30441">
    <property type="entry name" value="DUF748 DOMAIN-CONTAINING PROTEIN"/>
    <property type="match status" value="1"/>
</dbReference>
<organism evidence="3 4">
    <name type="scientific">Bordetella bronchialis</name>
    <dbReference type="NCBI Taxonomy" id="463025"/>
    <lineage>
        <taxon>Bacteria</taxon>
        <taxon>Pseudomonadati</taxon>
        <taxon>Pseudomonadota</taxon>
        <taxon>Betaproteobacteria</taxon>
        <taxon>Burkholderiales</taxon>
        <taxon>Alcaligenaceae</taxon>
        <taxon>Bordetella</taxon>
    </lineage>
</organism>
<feature type="region of interest" description="Disordered" evidence="1">
    <location>
        <begin position="130"/>
        <end position="156"/>
    </location>
</feature>
<dbReference type="GO" id="GO:0090313">
    <property type="term" value="P:regulation of protein targeting to membrane"/>
    <property type="evidence" value="ECO:0007669"/>
    <property type="project" value="TreeGrafter"/>
</dbReference>
<proteinExistence type="predicted"/>
<dbReference type="Proteomes" id="UP000092213">
    <property type="component" value="Chromosome"/>
</dbReference>